<dbReference type="Pfam" id="PF03351">
    <property type="entry name" value="DOMON"/>
    <property type="match status" value="1"/>
</dbReference>
<dbReference type="AlphaFoldDB" id="A0A1D1VN57"/>
<dbReference type="PROSITE" id="PS50836">
    <property type="entry name" value="DOMON"/>
    <property type="match status" value="1"/>
</dbReference>
<name>A0A1D1VN57_RAMVA</name>
<keyword evidence="1" id="KW-0732">Signal</keyword>
<dbReference type="InterPro" id="IPR005018">
    <property type="entry name" value="DOMON_domain"/>
</dbReference>
<evidence type="ECO:0000313" key="4">
    <source>
        <dbReference type="Proteomes" id="UP000186922"/>
    </source>
</evidence>
<dbReference type="EMBL" id="BDGG01000008">
    <property type="protein sequence ID" value="GAV02256.1"/>
    <property type="molecule type" value="Genomic_DNA"/>
</dbReference>
<dbReference type="OrthoDB" id="2419613at2759"/>
<feature type="domain" description="DOMON" evidence="2">
    <location>
        <begin position="54"/>
        <end position="185"/>
    </location>
</feature>
<evidence type="ECO:0000256" key="1">
    <source>
        <dbReference type="SAM" id="SignalP"/>
    </source>
</evidence>
<feature type="chain" id="PRO_5008898622" description="DOMON domain-containing protein" evidence="1">
    <location>
        <begin position="21"/>
        <end position="208"/>
    </location>
</feature>
<protein>
    <recommendedName>
        <fullName evidence="2">DOMON domain-containing protein</fullName>
    </recommendedName>
</protein>
<feature type="signal peptide" evidence="1">
    <location>
        <begin position="1"/>
        <end position="20"/>
    </location>
</feature>
<keyword evidence="4" id="KW-1185">Reference proteome</keyword>
<comment type="caution">
    <text evidence="3">The sequence shown here is derived from an EMBL/GenBank/DDBJ whole genome shotgun (WGS) entry which is preliminary data.</text>
</comment>
<evidence type="ECO:0000313" key="3">
    <source>
        <dbReference type="EMBL" id="GAV02256.1"/>
    </source>
</evidence>
<dbReference type="SMART" id="SM00664">
    <property type="entry name" value="DoH"/>
    <property type="match status" value="1"/>
</dbReference>
<accession>A0A1D1VN57</accession>
<reference evidence="3 4" key="1">
    <citation type="journal article" date="2016" name="Nat. Commun.">
        <title>Extremotolerant tardigrade genome and improved radiotolerance of human cultured cells by tardigrade-unique protein.</title>
        <authorList>
            <person name="Hashimoto T."/>
            <person name="Horikawa D.D."/>
            <person name="Saito Y."/>
            <person name="Kuwahara H."/>
            <person name="Kozuka-Hata H."/>
            <person name="Shin-I T."/>
            <person name="Minakuchi Y."/>
            <person name="Ohishi K."/>
            <person name="Motoyama A."/>
            <person name="Aizu T."/>
            <person name="Enomoto A."/>
            <person name="Kondo K."/>
            <person name="Tanaka S."/>
            <person name="Hara Y."/>
            <person name="Koshikawa S."/>
            <person name="Sagara H."/>
            <person name="Miura T."/>
            <person name="Yokobori S."/>
            <person name="Miyagawa K."/>
            <person name="Suzuki Y."/>
            <person name="Kubo T."/>
            <person name="Oyama M."/>
            <person name="Kohara Y."/>
            <person name="Fujiyama A."/>
            <person name="Arakawa K."/>
            <person name="Katayama T."/>
            <person name="Toyoda A."/>
            <person name="Kunieda T."/>
        </authorList>
    </citation>
    <scope>NUCLEOTIDE SEQUENCE [LARGE SCALE GENOMIC DNA]</scope>
    <source>
        <strain evidence="3 4">YOKOZUNA-1</strain>
    </source>
</reference>
<proteinExistence type="predicted"/>
<organism evidence="3 4">
    <name type="scientific">Ramazzottius varieornatus</name>
    <name type="common">Water bear</name>
    <name type="synonym">Tardigrade</name>
    <dbReference type="NCBI Taxonomy" id="947166"/>
    <lineage>
        <taxon>Eukaryota</taxon>
        <taxon>Metazoa</taxon>
        <taxon>Ecdysozoa</taxon>
        <taxon>Tardigrada</taxon>
        <taxon>Eutardigrada</taxon>
        <taxon>Parachela</taxon>
        <taxon>Hypsibioidea</taxon>
        <taxon>Ramazzottiidae</taxon>
        <taxon>Ramazzottius</taxon>
    </lineage>
</organism>
<evidence type="ECO:0000259" key="2">
    <source>
        <dbReference type="PROSITE" id="PS50836"/>
    </source>
</evidence>
<gene>
    <name evidence="3" type="primary">RvY_12847-1</name>
    <name evidence="3" type="synonym">RvY_12847.1</name>
    <name evidence="3" type="ORF">RvY_12847</name>
</gene>
<dbReference type="Proteomes" id="UP000186922">
    <property type="component" value="Unassembled WGS sequence"/>
</dbReference>
<sequence>MAKLTAYVGIFGCLLVTAFAADSFTPILSLQQGCEVAGVKCHGLPGSCANGTDTPCEVMAKVSSLSDKTVHVQLEARANQTNLRLKMDSRWIAVGFSNSGMMPDTAVVHCFRDENGTAIAKLTYNIPDGHFNIGWKTVDQSPLEVLSVEPSYDGIKCAVNLSKKFKIQNSDFDLSSAHHLLAATGPLVDGAINRHDRKPEITADTVSF</sequence>